<sequence>MSKRFRLEPQERGSVLFDIVLDDGSRAANRRGPMEILSGLDSDEPARQRIEQNEAEIAQKAGRPPRAVRSLTRSPLPEPTLIAS</sequence>
<gene>
    <name evidence="2" type="ORF">MPOCJGCO_4315</name>
</gene>
<dbReference type="EMBL" id="BPRB01000285">
    <property type="protein sequence ID" value="GJE62185.1"/>
    <property type="molecule type" value="Genomic_DNA"/>
</dbReference>
<accession>A0ABQ4U457</accession>
<name>A0ABQ4U457_9HYPH</name>
<evidence type="ECO:0000256" key="1">
    <source>
        <dbReference type="SAM" id="MobiDB-lite"/>
    </source>
</evidence>
<evidence type="ECO:0000313" key="2">
    <source>
        <dbReference type="EMBL" id="GJE62185.1"/>
    </source>
</evidence>
<dbReference type="Proteomes" id="UP001055057">
    <property type="component" value="Unassembled WGS sequence"/>
</dbReference>
<evidence type="ECO:0000313" key="3">
    <source>
        <dbReference type="Proteomes" id="UP001055057"/>
    </source>
</evidence>
<dbReference type="RefSeq" id="WP_238184825.1">
    <property type="nucleotide sequence ID" value="NZ_BPRB01000285.1"/>
</dbReference>
<proteinExistence type="predicted"/>
<protein>
    <submittedName>
        <fullName evidence="2">Uncharacterized protein</fullName>
    </submittedName>
</protein>
<feature type="region of interest" description="Disordered" evidence="1">
    <location>
        <begin position="56"/>
        <end position="84"/>
    </location>
</feature>
<organism evidence="2 3">
    <name type="scientific">Methylobacterium trifolii</name>
    <dbReference type="NCBI Taxonomy" id="1003092"/>
    <lineage>
        <taxon>Bacteria</taxon>
        <taxon>Pseudomonadati</taxon>
        <taxon>Pseudomonadota</taxon>
        <taxon>Alphaproteobacteria</taxon>
        <taxon>Hyphomicrobiales</taxon>
        <taxon>Methylobacteriaceae</taxon>
        <taxon>Methylobacterium</taxon>
    </lineage>
</organism>
<reference evidence="2" key="2">
    <citation type="submission" date="2021-08" db="EMBL/GenBank/DDBJ databases">
        <authorList>
            <person name="Tani A."/>
            <person name="Ola A."/>
            <person name="Ogura Y."/>
            <person name="Katsura K."/>
            <person name="Hayashi T."/>
        </authorList>
    </citation>
    <scope>NUCLEOTIDE SEQUENCE</scope>
    <source>
        <strain evidence="2">DSM 23632</strain>
    </source>
</reference>
<comment type="caution">
    <text evidence="2">The sequence shown here is derived from an EMBL/GenBank/DDBJ whole genome shotgun (WGS) entry which is preliminary data.</text>
</comment>
<keyword evidence="3" id="KW-1185">Reference proteome</keyword>
<reference evidence="2" key="1">
    <citation type="journal article" date="2021" name="Front. Microbiol.">
        <title>Comprehensive Comparative Genomics and Phenotyping of Methylobacterium Species.</title>
        <authorList>
            <person name="Alessa O."/>
            <person name="Ogura Y."/>
            <person name="Fujitani Y."/>
            <person name="Takami H."/>
            <person name="Hayashi T."/>
            <person name="Sahin N."/>
            <person name="Tani A."/>
        </authorList>
    </citation>
    <scope>NUCLEOTIDE SEQUENCE</scope>
    <source>
        <strain evidence="2">DSM 23632</strain>
    </source>
</reference>